<dbReference type="OrthoDB" id="368675at2"/>
<evidence type="ECO:0000313" key="1">
    <source>
        <dbReference type="EMBL" id="AUN97220.1"/>
    </source>
</evidence>
<organism evidence="1 2">
    <name type="scientific">Bacteriovorax stolpii</name>
    <name type="common">Bdellovibrio stolpii</name>
    <dbReference type="NCBI Taxonomy" id="960"/>
    <lineage>
        <taxon>Bacteria</taxon>
        <taxon>Pseudomonadati</taxon>
        <taxon>Bdellovibrionota</taxon>
        <taxon>Bacteriovoracia</taxon>
        <taxon>Bacteriovoracales</taxon>
        <taxon>Bacteriovoracaceae</taxon>
        <taxon>Bacteriovorax</taxon>
    </lineage>
</organism>
<dbReference type="Proteomes" id="UP000235584">
    <property type="component" value="Chromosome"/>
</dbReference>
<dbReference type="RefSeq" id="WP_102242515.1">
    <property type="nucleotide sequence ID" value="NZ_CP025704.1"/>
</dbReference>
<dbReference type="Gene3D" id="2.40.160.60">
    <property type="entry name" value="Outer membrane protein transport protein (OMPP1/FadL/TodX)"/>
    <property type="match status" value="1"/>
</dbReference>
<dbReference type="AlphaFoldDB" id="A0A2K9NNW9"/>
<evidence type="ECO:0000313" key="2">
    <source>
        <dbReference type="Proteomes" id="UP000235584"/>
    </source>
</evidence>
<gene>
    <name evidence="1" type="ORF">C0V70_03665</name>
</gene>
<sequence>MRKCFFSLFIALISLSTFAQEVGYIGRSPRAQLMGDAYTAIADDEYTLFYNPAALGRNKGVSFTPLAFNVGGSNIIDDPDKFKDFPKSDPAAIANRILNYPVSIQASTFPGLKMATFGFNLFASSKTNMVLRNAIHPILDVDYRYDRGFIAGFAYNVGSGAYSSRINKRSSKTKINSGKRLSIGIAVKHVGREGMADQYDLFGTTLLNKINSGNTDINDLKKALGYSKGKAWGVDLGAEYAYSSGRSLFTAGVSILDVGTTRFTKTEGIGEVPDQDMTVNTGVAYKQDFGLFDYTLSADIRPLTSTIDISRKFHFGTELSLPLVSLNAGWSEGYLSYGGSLKLWPVKLTAGFYGVEVGSKFREQEAKRFVVYLSLFDFSFDI</sequence>
<name>A0A2K9NNW9_BACTC</name>
<proteinExistence type="predicted"/>
<accession>A0A2K9NNW9</accession>
<dbReference type="EMBL" id="CP025704">
    <property type="protein sequence ID" value="AUN97220.1"/>
    <property type="molecule type" value="Genomic_DNA"/>
</dbReference>
<keyword evidence="2" id="KW-1185">Reference proteome</keyword>
<dbReference type="KEGG" id="bsto:C0V70_03665"/>
<protein>
    <submittedName>
        <fullName evidence="1">Uncharacterized protein</fullName>
    </submittedName>
</protein>
<reference evidence="1 2" key="1">
    <citation type="submission" date="2018-01" db="EMBL/GenBank/DDBJ databases">
        <title>Complete genome sequence of Bacteriovorax stolpii DSM12778.</title>
        <authorList>
            <person name="Tang B."/>
            <person name="Chang J."/>
        </authorList>
    </citation>
    <scope>NUCLEOTIDE SEQUENCE [LARGE SCALE GENOMIC DNA]</scope>
    <source>
        <strain evidence="1 2">DSM 12778</strain>
    </source>
</reference>